<dbReference type="Proteomes" id="UP000646911">
    <property type="component" value="Unassembled WGS sequence"/>
</dbReference>
<evidence type="ECO:0000313" key="3">
    <source>
        <dbReference type="Proteomes" id="UP000646911"/>
    </source>
</evidence>
<keyword evidence="3" id="KW-1185">Reference proteome</keyword>
<dbReference type="InterPro" id="IPR021253">
    <property type="entry name" value="ZrgA-like"/>
</dbReference>
<reference evidence="2 3" key="1">
    <citation type="submission" date="2020-08" db="EMBL/GenBank/DDBJ databases">
        <title>Novel species isolated from subtropical streams in China.</title>
        <authorList>
            <person name="Lu H."/>
        </authorList>
    </citation>
    <scope>NUCLEOTIDE SEQUENCE [LARGE SCALE GENOMIC DNA]</scope>
    <source>
        <strain evidence="2 3">NL8W</strain>
    </source>
</reference>
<comment type="caution">
    <text evidence="2">The sequence shown here is derived from an EMBL/GenBank/DDBJ whole genome shotgun (WGS) entry which is preliminary data.</text>
</comment>
<dbReference type="Pfam" id="PF10986">
    <property type="entry name" value="ZrgA"/>
    <property type="match status" value="1"/>
</dbReference>
<evidence type="ECO:0000313" key="2">
    <source>
        <dbReference type="EMBL" id="MBC3908081.1"/>
    </source>
</evidence>
<organism evidence="2 3">
    <name type="scientific">Undibacterium umbellatum</name>
    <dbReference type="NCBI Taxonomy" id="2762300"/>
    <lineage>
        <taxon>Bacteria</taxon>
        <taxon>Pseudomonadati</taxon>
        <taxon>Pseudomonadota</taxon>
        <taxon>Betaproteobacteria</taxon>
        <taxon>Burkholderiales</taxon>
        <taxon>Oxalobacteraceae</taxon>
        <taxon>Undibacterium</taxon>
    </lineage>
</organism>
<feature type="chain" id="PRO_5047055243" evidence="1">
    <location>
        <begin position="23"/>
        <end position="173"/>
    </location>
</feature>
<protein>
    <submittedName>
        <fullName evidence="2">DUF2796 domain-containing protein</fullName>
    </submittedName>
</protein>
<name>A0ABR6Z933_9BURK</name>
<gene>
    <name evidence="2" type="ORF">H8L47_10990</name>
</gene>
<feature type="signal peptide" evidence="1">
    <location>
        <begin position="1"/>
        <end position="22"/>
    </location>
</feature>
<dbReference type="RefSeq" id="WP_186953630.1">
    <property type="nucleotide sequence ID" value="NZ_JACOFX010000004.1"/>
</dbReference>
<evidence type="ECO:0000256" key="1">
    <source>
        <dbReference type="SAM" id="SignalP"/>
    </source>
</evidence>
<sequence>MNKLIQIIFLSLLQAVATSSTAHEAHVHGSATVLLAQDGNRLTLEFDSPLDNLLGFEHAPRTDKQKQAARALLDIMQKPDTLLKLNAEADCQLTTVKVVAPVLQAAAATASKDEHANLHAEYEYSCTKAAALKSLHLSLFDAFPAIHKVDAQMAGARGQVAATLTPKQRTLTW</sequence>
<dbReference type="EMBL" id="JACOFX010000004">
    <property type="protein sequence ID" value="MBC3908081.1"/>
    <property type="molecule type" value="Genomic_DNA"/>
</dbReference>
<keyword evidence="1" id="KW-0732">Signal</keyword>
<accession>A0ABR6Z933</accession>
<proteinExistence type="predicted"/>